<feature type="domain" description="ORC1/DEAH AAA+ ATPase" evidence="1">
    <location>
        <begin position="105"/>
        <end position="223"/>
    </location>
</feature>
<dbReference type="Proteomes" id="UP001525566">
    <property type="component" value="Unassembled WGS sequence"/>
</dbReference>
<dbReference type="PANTHER" id="PTHR35894">
    <property type="entry name" value="GENERAL SECRETION PATHWAY PROTEIN A-RELATED"/>
    <property type="match status" value="1"/>
</dbReference>
<keyword evidence="2" id="KW-0547">Nucleotide-binding</keyword>
<protein>
    <submittedName>
        <fullName evidence="2">ATP-binding protein</fullName>
    </submittedName>
</protein>
<sequence>MNKQTKENILTNFEFYLDEKDLSANEFADLSGVPANYLSLMRAGKYTVPAGGGKEVEIGEKYFLKIADTIGFAVKKAYWKTIITPQMKQILATLEDAKEFGYTNIIIGETGCGKTWISDLFVAQDPRASFKVTVGSTDTINDLLDKICEVLKLPLNHSKSKKITSIIKALKTKRENGLKPALILDEAEYMKQATLCNTKELHDHLNKHCALVLIGTDQLEAKLDKLRKKNRDGVPQFYRRIKFGIRRLINIDTSFKDFLTELDVQDKDLVKFLQQNCENYGELHDVLVPAMREADRLQEPLTLNLVRRALNIATV</sequence>
<dbReference type="InterPro" id="IPR027417">
    <property type="entry name" value="P-loop_NTPase"/>
</dbReference>
<gene>
    <name evidence="2" type="ORF">N0B48_18955</name>
</gene>
<name>A0ABT2IYQ5_9FLAO</name>
<keyword evidence="3" id="KW-1185">Reference proteome</keyword>
<evidence type="ECO:0000313" key="3">
    <source>
        <dbReference type="Proteomes" id="UP001525566"/>
    </source>
</evidence>
<proteinExistence type="predicted"/>
<dbReference type="InterPro" id="IPR049945">
    <property type="entry name" value="AAA_22"/>
</dbReference>
<dbReference type="Gene3D" id="3.40.50.300">
    <property type="entry name" value="P-loop containing nucleotide triphosphate hydrolases"/>
    <property type="match status" value="1"/>
</dbReference>
<accession>A0ABT2IYQ5</accession>
<dbReference type="SUPFAM" id="SSF52540">
    <property type="entry name" value="P-loop containing nucleoside triphosphate hydrolases"/>
    <property type="match status" value="1"/>
</dbReference>
<dbReference type="EMBL" id="JAOAMU010000006">
    <property type="protein sequence ID" value="MCT2563976.1"/>
    <property type="molecule type" value="Genomic_DNA"/>
</dbReference>
<evidence type="ECO:0000259" key="1">
    <source>
        <dbReference type="Pfam" id="PF13401"/>
    </source>
</evidence>
<reference evidence="2 3" key="1">
    <citation type="submission" date="2022-09" db="EMBL/GenBank/DDBJ databases">
        <title>Chryseobacterium oleae sp.nov., isolated from the inter-root soil of Pyrola calliantha H. Andr. in Tibet.</title>
        <authorList>
            <person name="Li Z."/>
        </authorList>
    </citation>
    <scope>NUCLEOTIDE SEQUENCE [LARGE SCALE GENOMIC DNA]</scope>
    <source>
        <strain evidence="3">pc1-10</strain>
    </source>
</reference>
<dbReference type="GO" id="GO:0005524">
    <property type="term" value="F:ATP binding"/>
    <property type="evidence" value="ECO:0007669"/>
    <property type="project" value="UniProtKB-KW"/>
</dbReference>
<comment type="caution">
    <text evidence="2">The sequence shown here is derived from an EMBL/GenBank/DDBJ whole genome shotgun (WGS) entry which is preliminary data.</text>
</comment>
<dbReference type="PANTHER" id="PTHR35894:SF5">
    <property type="entry name" value="MU-LIKE PROPHAGE FLUMU DNA TRANSPOSITION PROTEIN B"/>
    <property type="match status" value="1"/>
</dbReference>
<organism evidence="2 3">
    <name type="scientific">Chryseobacterium herbae</name>
    <dbReference type="NCBI Taxonomy" id="2976476"/>
    <lineage>
        <taxon>Bacteria</taxon>
        <taxon>Pseudomonadati</taxon>
        <taxon>Bacteroidota</taxon>
        <taxon>Flavobacteriia</taxon>
        <taxon>Flavobacteriales</taxon>
        <taxon>Weeksellaceae</taxon>
        <taxon>Chryseobacterium group</taxon>
        <taxon>Chryseobacterium</taxon>
    </lineage>
</organism>
<dbReference type="InterPro" id="IPR052026">
    <property type="entry name" value="ExeA_AAA_ATPase_DNA-bind"/>
</dbReference>
<dbReference type="RefSeq" id="WP_259840529.1">
    <property type="nucleotide sequence ID" value="NZ_JAOAMU010000006.1"/>
</dbReference>
<evidence type="ECO:0000313" key="2">
    <source>
        <dbReference type="EMBL" id="MCT2563976.1"/>
    </source>
</evidence>
<dbReference type="Pfam" id="PF13401">
    <property type="entry name" value="AAA_22"/>
    <property type="match status" value="1"/>
</dbReference>
<keyword evidence="2" id="KW-0067">ATP-binding</keyword>